<accession>A0A481YUN1</accession>
<dbReference type="EMBL" id="MK500338">
    <property type="protein sequence ID" value="QBK86888.1"/>
    <property type="molecule type" value="Genomic_DNA"/>
</dbReference>
<reference evidence="1" key="1">
    <citation type="journal article" date="2019" name="MBio">
        <title>Virus Genomes from Deep Sea Sediments Expand the Ocean Megavirome and Support Independent Origins of Viral Gigantism.</title>
        <authorList>
            <person name="Backstrom D."/>
            <person name="Yutin N."/>
            <person name="Jorgensen S.L."/>
            <person name="Dharamshi J."/>
            <person name="Homa F."/>
            <person name="Zaremba-Niedwiedzka K."/>
            <person name="Spang A."/>
            <person name="Wolf Y.I."/>
            <person name="Koonin E.V."/>
            <person name="Ettema T.J."/>
        </authorList>
    </citation>
    <scope>NUCLEOTIDE SEQUENCE</scope>
</reference>
<gene>
    <name evidence="1" type="ORF">LCMAC103_02260</name>
</gene>
<protein>
    <submittedName>
        <fullName evidence="1">Uncharacterized protein</fullName>
    </submittedName>
</protein>
<proteinExistence type="predicted"/>
<sequence>MCECRRWTVQQRMDWEVVKDHLWFRRGGGPRFLRAHPLPRQHVREYTDWHGALVCVNMLQQHLSVRGVRYLIDAIGPREGFVVPKTWPLRRLTHLYAVFEAFKQEREDAILYAYTALAISDAIRSGYSLRKLHVPQELIDYIGSFHHAVPALRF</sequence>
<organism evidence="1">
    <name type="scientific">Marseillevirus LCMAC103</name>
    <dbReference type="NCBI Taxonomy" id="2506604"/>
    <lineage>
        <taxon>Viruses</taxon>
        <taxon>Varidnaviria</taxon>
        <taxon>Bamfordvirae</taxon>
        <taxon>Nucleocytoviricota</taxon>
        <taxon>Megaviricetes</taxon>
        <taxon>Pimascovirales</taxon>
        <taxon>Pimascovirales incertae sedis</taxon>
        <taxon>Marseilleviridae</taxon>
    </lineage>
</organism>
<evidence type="ECO:0000313" key="1">
    <source>
        <dbReference type="EMBL" id="QBK86888.1"/>
    </source>
</evidence>
<name>A0A481YUN1_9VIRU</name>